<dbReference type="AlphaFoldDB" id="A0A1H1JW76"/>
<accession>A0A1H1JW76</accession>
<dbReference type="InterPro" id="IPR050325">
    <property type="entry name" value="Prot/Nucl_acid_deglycase"/>
</dbReference>
<feature type="domain" description="DJ-1/PfpI" evidence="4">
    <location>
        <begin position="26"/>
        <end position="222"/>
    </location>
</feature>
<dbReference type="Gene3D" id="3.40.50.880">
    <property type="match status" value="1"/>
</dbReference>
<evidence type="ECO:0000313" key="5">
    <source>
        <dbReference type="EMBL" id="SDR53817.1"/>
    </source>
</evidence>
<keyword evidence="2" id="KW-0456">Lyase</keyword>
<organism evidence="5 6">
    <name type="scientific">Paraburkholderia fungorum</name>
    <dbReference type="NCBI Taxonomy" id="134537"/>
    <lineage>
        <taxon>Bacteria</taxon>
        <taxon>Pseudomonadati</taxon>
        <taxon>Pseudomonadota</taxon>
        <taxon>Betaproteobacteria</taxon>
        <taxon>Burkholderiales</taxon>
        <taxon>Burkholderiaceae</taxon>
        <taxon>Paraburkholderia</taxon>
    </lineage>
</organism>
<dbReference type="PANTHER" id="PTHR48094">
    <property type="entry name" value="PROTEIN/NUCLEIC ACID DEGLYCASE DJ-1-RELATED"/>
    <property type="match status" value="1"/>
</dbReference>
<dbReference type="RefSeq" id="WP_074773668.1">
    <property type="nucleotide sequence ID" value="NZ_FNKP01000004.1"/>
</dbReference>
<dbReference type="GO" id="GO:0019243">
    <property type="term" value="P:methylglyoxal catabolic process to D-lactate via S-lactoyl-glutathione"/>
    <property type="evidence" value="ECO:0007669"/>
    <property type="project" value="TreeGrafter"/>
</dbReference>
<gene>
    <name evidence="5" type="ORF">SAMN05443245_7276</name>
</gene>
<name>A0A1H1JW76_9BURK</name>
<protein>
    <submittedName>
        <fullName evidence="5">Putative intracellular protease/amidase</fullName>
    </submittedName>
</protein>
<keyword evidence="5" id="KW-0378">Hydrolase</keyword>
<proteinExistence type="inferred from homology"/>
<dbReference type="Proteomes" id="UP000183487">
    <property type="component" value="Unassembled WGS sequence"/>
</dbReference>
<keyword evidence="6" id="KW-1185">Reference proteome</keyword>
<dbReference type="GO" id="GO:0019172">
    <property type="term" value="F:glyoxalase III activity"/>
    <property type="evidence" value="ECO:0007669"/>
    <property type="project" value="TreeGrafter"/>
</dbReference>
<evidence type="ECO:0000256" key="3">
    <source>
        <dbReference type="ARBA" id="ARBA00038493"/>
    </source>
</evidence>
<dbReference type="GO" id="GO:0008233">
    <property type="term" value="F:peptidase activity"/>
    <property type="evidence" value="ECO:0007669"/>
    <property type="project" value="UniProtKB-KW"/>
</dbReference>
<evidence type="ECO:0000259" key="4">
    <source>
        <dbReference type="Pfam" id="PF01965"/>
    </source>
</evidence>
<reference evidence="6" key="1">
    <citation type="submission" date="2016-10" db="EMBL/GenBank/DDBJ databases">
        <authorList>
            <person name="Varghese N."/>
        </authorList>
    </citation>
    <scope>NUCLEOTIDE SEQUENCE [LARGE SCALE GENOMIC DNA]</scope>
    <source>
        <strain evidence="6">GAS106B</strain>
    </source>
</reference>
<dbReference type="GO" id="GO:0006508">
    <property type="term" value="P:proteolysis"/>
    <property type="evidence" value="ECO:0007669"/>
    <property type="project" value="UniProtKB-KW"/>
</dbReference>
<keyword evidence="5" id="KW-0645">Protease</keyword>
<dbReference type="EMBL" id="FNKP01000004">
    <property type="protein sequence ID" value="SDR53817.1"/>
    <property type="molecule type" value="Genomic_DNA"/>
</dbReference>
<dbReference type="InterPro" id="IPR029062">
    <property type="entry name" value="Class_I_gatase-like"/>
</dbReference>
<dbReference type="GO" id="GO:0005737">
    <property type="term" value="C:cytoplasm"/>
    <property type="evidence" value="ECO:0007669"/>
    <property type="project" value="TreeGrafter"/>
</dbReference>
<evidence type="ECO:0000313" key="6">
    <source>
        <dbReference type="Proteomes" id="UP000183487"/>
    </source>
</evidence>
<dbReference type="OrthoDB" id="9792284at2"/>
<sequence length="228" mass="24657">MTILIVLTSHDTLGDTGKKTGLWLEEFLAPFYEFTDANIPVRLATPAGGIAPIDPLSIEMIESTDLYRRFANDASLVKLLQNTEQLEKIDAQEVDGVLYPGGHGPLFDLRTNPHSIRLIESLFRTGKPVATICHAGCVLLDAKATSGAPLVNGKNLTAFSDSEEVAAQLAEVVPYLVETELKKLGANYSRAPDWNEYIVRDGQLLSGQNPASSRGVAKALIEVLGIKV</sequence>
<dbReference type="CDD" id="cd03141">
    <property type="entry name" value="GATase1_Hsp31_like"/>
    <property type="match status" value="1"/>
</dbReference>
<dbReference type="Pfam" id="PF01965">
    <property type="entry name" value="DJ-1_PfpI"/>
    <property type="match status" value="1"/>
</dbReference>
<keyword evidence="1" id="KW-0346">Stress response</keyword>
<comment type="similarity">
    <text evidence="3">Belongs to the peptidase C56 family. HSP31-like subfamily.</text>
</comment>
<dbReference type="InterPro" id="IPR002818">
    <property type="entry name" value="DJ-1/PfpI"/>
</dbReference>
<dbReference type="SUPFAM" id="SSF52317">
    <property type="entry name" value="Class I glutamine amidotransferase-like"/>
    <property type="match status" value="1"/>
</dbReference>
<evidence type="ECO:0000256" key="2">
    <source>
        <dbReference type="ARBA" id="ARBA00023239"/>
    </source>
</evidence>
<dbReference type="PANTHER" id="PTHR48094:SF11">
    <property type="entry name" value="GLUTATHIONE-INDEPENDENT GLYOXALASE HSP31-RELATED"/>
    <property type="match status" value="1"/>
</dbReference>
<evidence type="ECO:0000256" key="1">
    <source>
        <dbReference type="ARBA" id="ARBA00023016"/>
    </source>
</evidence>